<dbReference type="Proteomes" id="UP001187192">
    <property type="component" value="Unassembled WGS sequence"/>
</dbReference>
<proteinExistence type="predicted"/>
<name>A0AA88AWI3_FICCA</name>
<keyword evidence="3" id="KW-1185">Reference proteome</keyword>
<gene>
    <name evidence="2" type="ORF">TIFTF001_023080</name>
</gene>
<organism evidence="2 3">
    <name type="scientific">Ficus carica</name>
    <name type="common">Common fig</name>
    <dbReference type="NCBI Taxonomy" id="3494"/>
    <lineage>
        <taxon>Eukaryota</taxon>
        <taxon>Viridiplantae</taxon>
        <taxon>Streptophyta</taxon>
        <taxon>Embryophyta</taxon>
        <taxon>Tracheophyta</taxon>
        <taxon>Spermatophyta</taxon>
        <taxon>Magnoliopsida</taxon>
        <taxon>eudicotyledons</taxon>
        <taxon>Gunneridae</taxon>
        <taxon>Pentapetalae</taxon>
        <taxon>rosids</taxon>
        <taxon>fabids</taxon>
        <taxon>Rosales</taxon>
        <taxon>Moraceae</taxon>
        <taxon>Ficeae</taxon>
        <taxon>Ficus</taxon>
    </lineage>
</organism>
<dbReference type="EMBL" id="BTGU01000048">
    <property type="protein sequence ID" value="GMN53941.1"/>
    <property type="molecule type" value="Genomic_DNA"/>
</dbReference>
<reference evidence="2" key="1">
    <citation type="submission" date="2023-07" db="EMBL/GenBank/DDBJ databases">
        <title>draft genome sequence of fig (Ficus carica).</title>
        <authorList>
            <person name="Takahashi T."/>
            <person name="Nishimura K."/>
        </authorList>
    </citation>
    <scope>NUCLEOTIDE SEQUENCE</scope>
</reference>
<comment type="caution">
    <text evidence="2">The sequence shown here is derived from an EMBL/GenBank/DDBJ whole genome shotgun (WGS) entry which is preliminary data.</text>
</comment>
<sequence>MVARLQRPSEKATAGRTRDAAPTATRMDRELRIAILKSSDDLAYASRRQFAVVRRSRFNDDRRIYDGDGCSLTTTLPRQGQLRQPAGPGLFLRHRGNGGEEVTRVKLEFSKNNIEI</sequence>
<protein>
    <submittedName>
        <fullName evidence="2">Uncharacterized protein</fullName>
    </submittedName>
</protein>
<dbReference type="AlphaFoldDB" id="A0AA88AWI3"/>
<evidence type="ECO:0000313" key="3">
    <source>
        <dbReference type="Proteomes" id="UP001187192"/>
    </source>
</evidence>
<evidence type="ECO:0000256" key="1">
    <source>
        <dbReference type="SAM" id="MobiDB-lite"/>
    </source>
</evidence>
<evidence type="ECO:0000313" key="2">
    <source>
        <dbReference type="EMBL" id="GMN53941.1"/>
    </source>
</evidence>
<accession>A0AA88AWI3</accession>
<feature type="region of interest" description="Disordered" evidence="1">
    <location>
        <begin position="1"/>
        <end position="25"/>
    </location>
</feature>